<dbReference type="Proteomes" id="UP000030764">
    <property type="component" value="Unassembled WGS sequence"/>
</dbReference>
<gene>
    <name evidence="1" type="ORF">M513_05892</name>
    <name evidence="2" type="ORF">M514_05892</name>
</gene>
<dbReference type="EMBL" id="KL363219">
    <property type="protein sequence ID" value="KFD53182.1"/>
    <property type="molecule type" value="Genomic_DNA"/>
</dbReference>
<name>A0A085M7I6_9BILA</name>
<evidence type="ECO:0000313" key="3">
    <source>
        <dbReference type="Proteomes" id="UP000030764"/>
    </source>
</evidence>
<accession>A0A085M7I6</accession>
<reference evidence="1 3" key="1">
    <citation type="journal article" date="2014" name="Nat. Genet.">
        <title>Genome and transcriptome of the porcine whipworm Trichuris suis.</title>
        <authorList>
            <person name="Jex A.R."/>
            <person name="Nejsum P."/>
            <person name="Schwarz E.M."/>
            <person name="Hu L."/>
            <person name="Young N.D."/>
            <person name="Hall R.S."/>
            <person name="Korhonen P.K."/>
            <person name="Liao S."/>
            <person name="Thamsborg S."/>
            <person name="Xia J."/>
            <person name="Xu P."/>
            <person name="Wang S."/>
            <person name="Scheerlinck J.P."/>
            <person name="Hofmann A."/>
            <person name="Sternberg P.W."/>
            <person name="Wang J."/>
            <person name="Gasser R.B."/>
        </authorList>
    </citation>
    <scope>NUCLEOTIDE SEQUENCE [LARGE SCALE GENOMIC DNA]</scope>
    <source>
        <strain evidence="2">DCEP-RM93F</strain>
        <strain evidence="1">DCEP-RM93M</strain>
    </source>
</reference>
<proteinExistence type="predicted"/>
<sequence>MKSEVVGISSDTISNKMDIANRVVIPRVTFSVRSPLTVVGEKKPNIEMKLMIMVGIMRLTIVNSGFRLMTKSACTRPKALTQHLKNCNSRRVLNATTFHSVCSM</sequence>
<keyword evidence="3" id="KW-1185">Reference proteome</keyword>
<evidence type="ECO:0000313" key="2">
    <source>
        <dbReference type="EMBL" id="KFD60714.1"/>
    </source>
</evidence>
<evidence type="ECO:0000313" key="1">
    <source>
        <dbReference type="EMBL" id="KFD53182.1"/>
    </source>
</evidence>
<protein>
    <submittedName>
        <fullName evidence="1">Uncharacterized protein</fullName>
    </submittedName>
</protein>
<dbReference type="AlphaFoldDB" id="A0A085M7I6"/>
<organism evidence="1 3">
    <name type="scientific">Trichuris suis</name>
    <name type="common">pig whipworm</name>
    <dbReference type="NCBI Taxonomy" id="68888"/>
    <lineage>
        <taxon>Eukaryota</taxon>
        <taxon>Metazoa</taxon>
        <taxon>Ecdysozoa</taxon>
        <taxon>Nematoda</taxon>
        <taxon>Enoplea</taxon>
        <taxon>Dorylaimia</taxon>
        <taxon>Trichinellida</taxon>
        <taxon>Trichuridae</taxon>
        <taxon>Trichuris</taxon>
    </lineage>
</organism>
<dbReference type="Proteomes" id="UP000030758">
    <property type="component" value="Unassembled WGS sequence"/>
</dbReference>
<dbReference type="EMBL" id="KL367652">
    <property type="protein sequence ID" value="KFD60714.1"/>
    <property type="molecule type" value="Genomic_DNA"/>
</dbReference>